<keyword evidence="1" id="KW-0812">Transmembrane</keyword>
<proteinExistence type="predicted"/>
<evidence type="ECO:0000313" key="3">
    <source>
        <dbReference type="Proteomes" id="UP000001420"/>
    </source>
</evidence>
<dbReference type="OrthoDB" id="559174at2"/>
<dbReference type="eggNOG" id="ENOG5032IMN">
    <property type="taxonomic scope" value="Bacteria"/>
</dbReference>
<dbReference type="PATRIC" id="fig|167539.5.peg.1979"/>
<evidence type="ECO:0000256" key="1">
    <source>
        <dbReference type="SAM" id="Phobius"/>
    </source>
</evidence>
<protein>
    <submittedName>
        <fullName evidence="2">Uncharacterized protein</fullName>
    </submittedName>
</protein>
<keyword evidence="3" id="KW-1185">Reference proteome</keyword>
<dbReference type="Proteomes" id="UP000001420">
    <property type="component" value="Chromosome"/>
</dbReference>
<accession>Q7V9F7</accession>
<reference evidence="2 3" key="1">
    <citation type="journal article" date="2003" name="Proc. Natl. Acad. Sci. U.S.A.">
        <title>Genome sequence of the cyanobacterium Prochlorococcus marinus SS120, a nearly minimal oxyphototrophic genome.</title>
        <authorList>
            <person name="Dufresne A."/>
            <person name="Salanoubat M."/>
            <person name="Partensky F."/>
            <person name="Artiguenave F."/>
            <person name="Axmann I.M."/>
            <person name="Barbe V."/>
            <person name="Duprat S."/>
            <person name="Galperin M.Y."/>
            <person name="Koonin E.V."/>
            <person name="Le Gall F."/>
            <person name="Makarova K.S."/>
            <person name="Ostrowski M."/>
            <person name="Oztas S."/>
            <person name="Robert C."/>
            <person name="Rogozin I.B."/>
            <person name="Scanlan D.J."/>
            <person name="Tandeau de Marsac N."/>
            <person name="Weissenbach J."/>
            <person name="Wincker P."/>
            <person name="Wolf Y.I."/>
            <person name="Hess W.R."/>
        </authorList>
    </citation>
    <scope>NUCLEOTIDE SEQUENCE [LARGE SCALE GENOMIC DNA]</scope>
    <source>
        <strain evidence="3">SARG / CCMP1375 / SS120</strain>
    </source>
</reference>
<keyword evidence="1" id="KW-1133">Transmembrane helix</keyword>
<organism evidence="2 3">
    <name type="scientific">Prochlorococcus marinus (strain SARG / CCMP1375 / SS120)</name>
    <dbReference type="NCBI Taxonomy" id="167539"/>
    <lineage>
        <taxon>Bacteria</taxon>
        <taxon>Bacillati</taxon>
        <taxon>Cyanobacteriota</taxon>
        <taxon>Cyanophyceae</taxon>
        <taxon>Synechococcales</taxon>
        <taxon>Prochlorococcaceae</taxon>
        <taxon>Prochlorococcus</taxon>
    </lineage>
</organism>
<name>Q7V9F7_PROMA</name>
<sequence>MGNKFFLFALTWAVALALSWFFHIWGIHHPEPLVIRPLIVLGLLVGPSSILFFYLTSFLRQPEI</sequence>
<dbReference type="EnsemblBacteria" id="AAQ00920">
    <property type="protein sequence ID" value="AAQ00920"/>
    <property type="gene ID" value="Pro_1876"/>
</dbReference>
<gene>
    <name evidence="2" type="ordered locus">Pro_1876</name>
</gene>
<dbReference type="KEGG" id="pma:Pro_1876"/>
<dbReference type="STRING" id="167539.Pro_1876"/>
<dbReference type="AlphaFoldDB" id="Q7V9F7"/>
<keyword evidence="1" id="KW-0472">Membrane</keyword>
<evidence type="ECO:0000313" key="2">
    <source>
        <dbReference type="EMBL" id="AAQ00920.1"/>
    </source>
</evidence>
<feature type="transmembrane region" description="Helical" evidence="1">
    <location>
        <begin position="33"/>
        <end position="55"/>
    </location>
</feature>
<dbReference type="EMBL" id="AE017126">
    <property type="protein sequence ID" value="AAQ00920.1"/>
    <property type="molecule type" value="Genomic_DNA"/>
</dbReference>
<feature type="transmembrane region" description="Helical" evidence="1">
    <location>
        <begin position="5"/>
        <end position="27"/>
    </location>
</feature>
<dbReference type="HOGENOM" id="CLU_207265_0_0_3"/>